<evidence type="ECO:0000313" key="3">
    <source>
        <dbReference type="Proteomes" id="UP000295345"/>
    </source>
</evidence>
<dbReference type="NCBIfam" id="TIGR00778">
    <property type="entry name" value="ahpD_dom"/>
    <property type="match status" value="1"/>
</dbReference>
<dbReference type="SUPFAM" id="SSF69118">
    <property type="entry name" value="AhpD-like"/>
    <property type="match status" value="1"/>
</dbReference>
<feature type="domain" description="Carboxymuconolactone decarboxylase-like" evidence="1">
    <location>
        <begin position="22"/>
        <end position="93"/>
    </location>
</feature>
<dbReference type="Proteomes" id="UP000295345">
    <property type="component" value="Unassembled WGS sequence"/>
</dbReference>
<keyword evidence="3" id="KW-1185">Reference proteome</keyword>
<comment type="caution">
    <text evidence="2">The sequence shown here is derived from an EMBL/GenBank/DDBJ whole genome shotgun (WGS) entry which is preliminary data.</text>
</comment>
<dbReference type="InterPro" id="IPR029032">
    <property type="entry name" value="AhpD-like"/>
</dbReference>
<dbReference type="OrthoDB" id="9801997at2"/>
<dbReference type="RefSeq" id="WP_132816071.1">
    <property type="nucleotide sequence ID" value="NZ_SMKI01000014.1"/>
</dbReference>
<dbReference type="Pfam" id="PF02627">
    <property type="entry name" value="CMD"/>
    <property type="match status" value="1"/>
</dbReference>
<dbReference type="InterPro" id="IPR003779">
    <property type="entry name" value="CMD-like"/>
</dbReference>
<organism evidence="2 3">
    <name type="scientific">Streptomyces hainanensis</name>
    <dbReference type="NCBI Taxonomy" id="402648"/>
    <lineage>
        <taxon>Bacteria</taxon>
        <taxon>Bacillati</taxon>
        <taxon>Actinomycetota</taxon>
        <taxon>Actinomycetes</taxon>
        <taxon>Kitasatosporales</taxon>
        <taxon>Streptomycetaceae</taxon>
        <taxon>Streptomyces</taxon>
    </lineage>
</organism>
<dbReference type="AlphaFoldDB" id="A0A4R4TZC4"/>
<dbReference type="Gene3D" id="1.20.1290.10">
    <property type="entry name" value="AhpD-like"/>
    <property type="match status" value="1"/>
</dbReference>
<protein>
    <submittedName>
        <fullName evidence="2">Carboxymuconolactone decarboxylase family protein</fullName>
    </submittedName>
</protein>
<dbReference type="EMBL" id="SMKI01000014">
    <property type="protein sequence ID" value="TDC79569.1"/>
    <property type="molecule type" value="Genomic_DNA"/>
</dbReference>
<evidence type="ECO:0000259" key="1">
    <source>
        <dbReference type="Pfam" id="PF02627"/>
    </source>
</evidence>
<reference evidence="2 3" key="1">
    <citation type="submission" date="2019-03" db="EMBL/GenBank/DDBJ databases">
        <title>Draft genome sequences of novel Actinobacteria.</title>
        <authorList>
            <person name="Sahin N."/>
            <person name="Ay H."/>
            <person name="Saygin H."/>
        </authorList>
    </citation>
    <scope>NUCLEOTIDE SEQUENCE [LARGE SCALE GENOMIC DNA]</scope>
    <source>
        <strain evidence="2 3">DSM 41900</strain>
    </source>
</reference>
<dbReference type="PANTHER" id="PTHR34846:SF7">
    <property type="entry name" value="BLL7811 PROTEIN"/>
    <property type="match status" value="1"/>
</dbReference>
<dbReference type="GO" id="GO:0051920">
    <property type="term" value="F:peroxiredoxin activity"/>
    <property type="evidence" value="ECO:0007669"/>
    <property type="project" value="InterPro"/>
</dbReference>
<name>A0A4R4TZC4_9ACTN</name>
<gene>
    <name evidence="2" type="ORF">E1283_02465</name>
</gene>
<evidence type="ECO:0000313" key="2">
    <source>
        <dbReference type="EMBL" id="TDC79569.1"/>
    </source>
</evidence>
<dbReference type="PANTHER" id="PTHR34846">
    <property type="entry name" value="4-CARBOXYMUCONOLACTONE DECARBOXYLASE FAMILY PROTEIN (AFU_ORTHOLOGUE AFUA_6G11590)"/>
    <property type="match status" value="1"/>
</dbReference>
<accession>A0A4R4TZC4</accession>
<proteinExistence type="predicted"/>
<sequence>MRARMSLRKSAAKGILGMQAVEAYVGSTTLPHAVRELVKLRVSQINGCGFCVDMHAKDAQRAGETDERLFSVAAWREAPYFTDAERAALALAESATRIADNPEGVPTEVWDEAARHFDEEQLAGLVVAIAAINAWNRMNVTLRQPAGAAM</sequence>
<dbReference type="InterPro" id="IPR004675">
    <property type="entry name" value="AhpD_core"/>
</dbReference>